<sequence length="203" mass="22510">MNIDMSALAPSQVYHLLTQTIIPRPVAWVLTESDSENYNLAPFSYFTAISSQPPLLMFSVGNKPDGEMKDTVRNVLETGKMVIHIASIDLAEAVTLSAATLPHGESEVEAGRIELCEMEDFELPRVKDCSIAFGCKLYEIKEVGDSPQHLVFAEIEQVFVDSQIIAQREDRLEIDAMSVNPLCRLGGTNYAMLEKTFSIARPN</sequence>
<accession>A0A1B1NNZ1</accession>
<dbReference type="EMBL" id="CP016414">
    <property type="protein sequence ID" value="ANU36354.1"/>
    <property type="molecule type" value="Genomic_DNA"/>
</dbReference>
<evidence type="ECO:0000256" key="3">
    <source>
        <dbReference type="ARBA" id="ARBA00022643"/>
    </source>
</evidence>
<dbReference type="GO" id="GO:0010181">
    <property type="term" value="F:FMN binding"/>
    <property type="evidence" value="ECO:0007669"/>
    <property type="project" value="InterPro"/>
</dbReference>
<evidence type="ECO:0000313" key="6">
    <source>
        <dbReference type="Proteomes" id="UP000092528"/>
    </source>
</evidence>
<name>A0A1B1NNZ1_9VIBR</name>
<dbReference type="Gene3D" id="2.30.110.10">
    <property type="entry name" value="Electron Transport, Fmn-binding Protein, Chain A"/>
    <property type="match status" value="1"/>
</dbReference>
<comment type="cofactor">
    <cofactor evidence="1">
        <name>FMN</name>
        <dbReference type="ChEBI" id="CHEBI:58210"/>
    </cofactor>
</comment>
<gene>
    <name evidence="5" type="ORF">VSVS05_01227</name>
</gene>
<reference evidence="5 6" key="1">
    <citation type="submission" date="2016-07" db="EMBL/GenBank/DDBJ databases">
        <title>Genome sequencing of Vibrio scophthalmi strain VS-05, an isolated from Paralichthys olivaceus.</title>
        <authorList>
            <person name="Han H.-J."/>
        </authorList>
    </citation>
    <scope>NUCLEOTIDE SEQUENCE [LARGE SCALE GENOMIC DNA]</scope>
    <source>
        <strain evidence="5 6">VS-05</strain>
    </source>
</reference>
<keyword evidence="6" id="KW-1185">Reference proteome</keyword>
<dbReference type="SUPFAM" id="SSF50475">
    <property type="entry name" value="FMN-binding split barrel"/>
    <property type="match status" value="1"/>
</dbReference>
<dbReference type="Pfam" id="PF01613">
    <property type="entry name" value="Flavin_Reduct"/>
    <property type="match status" value="1"/>
</dbReference>
<keyword evidence="3" id="KW-0288">FMN</keyword>
<dbReference type="PATRIC" id="fig|45658.6.peg.1562"/>
<dbReference type="PANTHER" id="PTHR33798:SF5">
    <property type="entry name" value="FLAVIN REDUCTASE LIKE DOMAIN-CONTAINING PROTEIN"/>
    <property type="match status" value="1"/>
</dbReference>
<dbReference type="PANTHER" id="PTHR33798">
    <property type="entry name" value="FLAVOPROTEIN OXYGENASE"/>
    <property type="match status" value="1"/>
</dbReference>
<dbReference type="GeneID" id="96873792"/>
<keyword evidence="2" id="KW-0285">Flavoprotein</keyword>
<dbReference type="RefSeq" id="WP_005597544.1">
    <property type="nucleotide sequence ID" value="NZ_CP016307.1"/>
</dbReference>
<dbReference type="InterPro" id="IPR002563">
    <property type="entry name" value="Flavin_Rdtase-like_dom"/>
</dbReference>
<dbReference type="InterPro" id="IPR012349">
    <property type="entry name" value="Split_barrel_FMN-bd"/>
</dbReference>
<dbReference type="KEGG" id="vsc:VSVS12_01604"/>
<dbReference type="AlphaFoldDB" id="A0A1B1NNZ1"/>
<proteinExistence type="inferred from homology"/>
<dbReference type="Proteomes" id="UP000092528">
    <property type="component" value="Chromosome 1"/>
</dbReference>
<evidence type="ECO:0000256" key="1">
    <source>
        <dbReference type="ARBA" id="ARBA00001917"/>
    </source>
</evidence>
<organism evidence="5 6">
    <name type="scientific">Vibrio scophthalmi</name>
    <dbReference type="NCBI Taxonomy" id="45658"/>
    <lineage>
        <taxon>Bacteria</taxon>
        <taxon>Pseudomonadati</taxon>
        <taxon>Pseudomonadota</taxon>
        <taxon>Gammaproteobacteria</taxon>
        <taxon>Vibrionales</taxon>
        <taxon>Vibrionaceae</taxon>
        <taxon>Vibrio</taxon>
    </lineage>
</organism>
<evidence type="ECO:0000313" key="5">
    <source>
        <dbReference type="EMBL" id="ANU36354.1"/>
    </source>
</evidence>
<protein>
    <submittedName>
        <fullName evidence="5">Uncharacterized protein</fullName>
    </submittedName>
</protein>
<evidence type="ECO:0000256" key="2">
    <source>
        <dbReference type="ARBA" id="ARBA00022630"/>
    </source>
</evidence>
<dbReference type="STRING" id="45658.VSVS12_01604"/>
<evidence type="ECO:0000256" key="4">
    <source>
        <dbReference type="ARBA" id="ARBA00038054"/>
    </source>
</evidence>
<dbReference type="SMART" id="SM00903">
    <property type="entry name" value="Flavin_Reduct"/>
    <property type="match status" value="1"/>
</dbReference>
<comment type="similarity">
    <text evidence="4">Belongs to the flavoredoxin family.</text>
</comment>
<dbReference type="GO" id="GO:0016646">
    <property type="term" value="F:oxidoreductase activity, acting on the CH-NH group of donors, NAD or NADP as acceptor"/>
    <property type="evidence" value="ECO:0007669"/>
    <property type="project" value="UniProtKB-ARBA"/>
</dbReference>